<organism evidence="1 2">
    <name type="scientific">Nitrosomonas oligotropha</name>
    <dbReference type="NCBI Taxonomy" id="42354"/>
    <lineage>
        <taxon>Bacteria</taxon>
        <taxon>Pseudomonadati</taxon>
        <taxon>Pseudomonadota</taxon>
        <taxon>Betaproteobacteria</taxon>
        <taxon>Nitrosomonadales</taxon>
        <taxon>Nitrosomonadaceae</taxon>
        <taxon>Nitrosomonas</taxon>
    </lineage>
</organism>
<dbReference type="EMBL" id="SSFX01000010">
    <property type="protein sequence ID" value="TXI30689.1"/>
    <property type="molecule type" value="Genomic_DNA"/>
</dbReference>
<proteinExistence type="predicted"/>
<reference evidence="1 2" key="1">
    <citation type="submission" date="2018-09" db="EMBL/GenBank/DDBJ databases">
        <title>Metagenome Assembled Genomes from an Advanced Water Purification Facility.</title>
        <authorList>
            <person name="Stamps B.W."/>
            <person name="Spear J.R."/>
        </authorList>
    </citation>
    <scope>NUCLEOTIDE SEQUENCE [LARGE SCALE GENOMIC DNA]</scope>
    <source>
        <strain evidence="1">Bin_54_1</strain>
    </source>
</reference>
<gene>
    <name evidence="1" type="ORF">E6Q60_00860</name>
</gene>
<comment type="caution">
    <text evidence="1">The sequence shown here is derived from an EMBL/GenBank/DDBJ whole genome shotgun (WGS) entry which is preliminary data.</text>
</comment>
<accession>A0A5C7W030</accession>
<dbReference type="Proteomes" id="UP000321055">
    <property type="component" value="Unassembled WGS sequence"/>
</dbReference>
<name>A0A5C7W030_9PROT</name>
<evidence type="ECO:0000313" key="1">
    <source>
        <dbReference type="EMBL" id="TXI30689.1"/>
    </source>
</evidence>
<evidence type="ECO:0000313" key="2">
    <source>
        <dbReference type="Proteomes" id="UP000321055"/>
    </source>
</evidence>
<dbReference type="AlphaFoldDB" id="A0A5C7W030"/>
<sequence length="225" mass="25682">MFQINFRYTLMIFLLALISSKQIYANETPSREHFIIYPPEIVIEYEPNRVLISSEKTDNLNHFSETKWSIYQIKKDSISRNFQRTFWGNAYSDEEINSIINEYDMPSGIYGLVLTITDEEDISSSSEKLILLKRTEAQKKYGYITKKALKNLIKSLRSGQAKSLLPTSVHKKINEFIIPPLEKLLKYEDVFGQNVVGALISGLTSAGVGQSTARRTAELIVAVFL</sequence>
<protein>
    <submittedName>
        <fullName evidence="1">Uncharacterized protein</fullName>
    </submittedName>
</protein>